<keyword evidence="1" id="KW-1133">Transmembrane helix</keyword>
<feature type="transmembrane region" description="Helical" evidence="1">
    <location>
        <begin position="71"/>
        <end position="90"/>
    </location>
</feature>
<dbReference type="Pfam" id="PF04246">
    <property type="entry name" value="RseC_MucC"/>
    <property type="match status" value="1"/>
</dbReference>
<sequence length="143" mass="15861">MASIIKHLAEVKEVRAKSVIVSMTQMSACSGCHAKDLCTASDSKEREMEIKGSYPEIQIGDTVMIEGSQSIGWWAILYSFVLPIILLIVVLTTASGFGLSELYMALLAFGTIAIYFLILKALDKKIAKKFDFSIRKIYTKDEI</sequence>
<dbReference type="RefSeq" id="WP_380079721.1">
    <property type="nucleotide sequence ID" value="NZ_JBHSGO010000206.1"/>
</dbReference>
<dbReference type="PANTHER" id="PTHR35867:SF1">
    <property type="entry name" value="PROTEIN RSEC"/>
    <property type="match status" value="1"/>
</dbReference>
<dbReference type="EMBL" id="JBHSGO010000206">
    <property type="protein sequence ID" value="MFC4666547.1"/>
    <property type="molecule type" value="Genomic_DNA"/>
</dbReference>
<keyword evidence="1" id="KW-0472">Membrane</keyword>
<evidence type="ECO:0000313" key="3">
    <source>
        <dbReference type="Proteomes" id="UP001596020"/>
    </source>
</evidence>
<evidence type="ECO:0000313" key="2">
    <source>
        <dbReference type="EMBL" id="MFC4666547.1"/>
    </source>
</evidence>
<accession>A0ABV9K925</accession>
<keyword evidence="3" id="KW-1185">Reference proteome</keyword>
<comment type="caution">
    <text evidence="2">The sequence shown here is derived from an EMBL/GenBank/DDBJ whole genome shotgun (WGS) entry which is preliminary data.</text>
</comment>
<keyword evidence="1" id="KW-0812">Transmembrane</keyword>
<organism evidence="2 3">
    <name type="scientific">Falsiporphyromonas endometrii</name>
    <dbReference type="NCBI Taxonomy" id="1387297"/>
    <lineage>
        <taxon>Bacteria</taxon>
        <taxon>Pseudomonadati</taxon>
        <taxon>Bacteroidota</taxon>
        <taxon>Bacteroidia</taxon>
        <taxon>Bacteroidales</taxon>
        <taxon>Porphyromonadaceae</taxon>
        <taxon>Falsiporphyromonas</taxon>
    </lineage>
</organism>
<reference evidence="3" key="1">
    <citation type="journal article" date="2019" name="Int. J. Syst. Evol. Microbiol.">
        <title>The Global Catalogue of Microorganisms (GCM) 10K type strain sequencing project: providing services to taxonomists for standard genome sequencing and annotation.</title>
        <authorList>
            <consortium name="The Broad Institute Genomics Platform"/>
            <consortium name="The Broad Institute Genome Sequencing Center for Infectious Disease"/>
            <person name="Wu L."/>
            <person name="Ma J."/>
        </authorList>
    </citation>
    <scope>NUCLEOTIDE SEQUENCE [LARGE SCALE GENOMIC DNA]</scope>
    <source>
        <strain evidence="3">CGMCC 4.7357</strain>
    </source>
</reference>
<name>A0ABV9K925_9PORP</name>
<dbReference type="InterPro" id="IPR007359">
    <property type="entry name" value="SigmaE_reg_RseC_MucC"/>
</dbReference>
<dbReference type="Proteomes" id="UP001596020">
    <property type="component" value="Unassembled WGS sequence"/>
</dbReference>
<protein>
    <submittedName>
        <fullName evidence="2">SoxR reducing system RseC family protein</fullName>
    </submittedName>
</protein>
<dbReference type="PANTHER" id="PTHR35867">
    <property type="entry name" value="PROTEIN RSEC"/>
    <property type="match status" value="1"/>
</dbReference>
<evidence type="ECO:0000256" key="1">
    <source>
        <dbReference type="SAM" id="Phobius"/>
    </source>
</evidence>
<feature type="transmembrane region" description="Helical" evidence="1">
    <location>
        <begin position="102"/>
        <end position="122"/>
    </location>
</feature>
<proteinExistence type="predicted"/>
<gene>
    <name evidence="2" type="ORF">ACFO3G_08070</name>
</gene>